<evidence type="ECO:0000259" key="1">
    <source>
        <dbReference type="Pfam" id="PF04773"/>
    </source>
</evidence>
<dbReference type="GO" id="GO:0016989">
    <property type="term" value="F:sigma factor antagonist activity"/>
    <property type="evidence" value="ECO:0007669"/>
    <property type="project" value="TreeGrafter"/>
</dbReference>
<name>A0A9X3Z7R5_9PROT</name>
<evidence type="ECO:0000313" key="3">
    <source>
        <dbReference type="EMBL" id="MDA5194431.1"/>
    </source>
</evidence>
<organism evidence="3 4">
    <name type="scientific">Govanella unica</name>
    <dbReference type="NCBI Taxonomy" id="2975056"/>
    <lineage>
        <taxon>Bacteria</taxon>
        <taxon>Pseudomonadati</taxon>
        <taxon>Pseudomonadota</taxon>
        <taxon>Alphaproteobacteria</taxon>
        <taxon>Emcibacterales</taxon>
        <taxon>Govanellaceae</taxon>
        <taxon>Govanella</taxon>
    </lineage>
</organism>
<dbReference type="InterPro" id="IPR012373">
    <property type="entry name" value="Ferrdict_sens_TM"/>
</dbReference>
<protein>
    <submittedName>
        <fullName evidence="3">FecR domain-containing protein</fullName>
    </submittedName>
</protein>
<accession>A0A9X3Z7R5</accession>
<dbReference type="Pfam" id="PF16220">
    <property type="entry name" value="DUF4880"/>
    <property type="match status" value="1"/>
</dbReference>
<feature type="domain" description="FecR N-terminal" evidence="2">
    <location>
        <begin position="20"/>
        <end position="57"/>
    </location>
</feature>
<dbReference type="PANTHER" id="PTHR30273:SF2">
    <property type="entry name" value="PROTEIN FECR"/>
    <property type="match status" value="1"/>
</dbReference>
<keyword evidence="4" id="KW-1185">Reference proteome</keyword>
<dbReference type="InterPro" id="IPR006860">
    <property type="entry name" value="FecR"/>
</dbReference>
<dbReference type="RefSeq" id="WP_274944134.1">
    <property type="nucleotide sequence ID" value="NZ_JANWOI010000003.1"/>
</dbReference>
<feature type="domain" description="FecR protein" evidence="1">
    <location>
        <begin position="122"/>
        <end position="214"/>
    </location>
</feature>
<gene>
    <name evidence="3" type="ORF">NYP16_10755</name>
</gene>
<reference evidence="3" key="2">
    <citation type="journal article" date="2023" name="Syst. Appl. Microbiol.">
        <title>Govania unica gen. nov., sp. nov., a rare biosphere bacterium that represents a novel family in the class Alphaproteobacteria.</title>
        <authorList>
            <person name="Vandamme P."/>
            <person name="Peeters C."/>
            <person name="Hettiarachchi A."/>
            <person name="Cnockaert M."/>
            <person name="Carlier A."/>
        </authorList>
    </citation>
    <scope>NUCLEOTIDE SEQUENCE</scope>
    <source>
        <strain evidence="3">LMG 31809</strain>
    </source>
</reference>
<evidence type="ECO:0000313" key="4">
    <source>
        <dbReference type="Proteomes" id="UP001141619"/>
    </source>
</evidence>
<sequence>MTIKAMIGLFRKWSRPPRSAEDWIIRLHAPDCDAGDKQSFERWLAENPDHDVAFQRANKAWQMTRAFAADPVLHRMAHEARKEAQAAAEKKNSLSHQLRSVALVASLVVVALLYSLKPFAPDHYETGHGELRTITLADGSIVHLNTETRLTVVLNHDERRLTLNAGEAFFEVAHDASRPFLVNTGHEIVRAIGTKFSVHIDHDTTVVAVAEGRVGIRSMTTEAPLPDLFPGQQVRISAQGKLVSLRSEEADTVAAWRYGRIYFFNETLSNVLADVNRYATPKFEMVDPRQGEMRISGTFKTGDVAAVLFTLQDGMGFSAAQTDQVILLKKSKP</sequence>
<dbReference type="InterPro" id="IPR032623">
    <property type="entry name" value="FecR_N"/>
</dbReference>
<dbReference type="Proteomes" id="UP001141619">
    <property type="component" value="Unassembled WGS sequence"/>
</dbReference>
<dbReference type="PANTHER" id="PTHR30273">
    <property type="entry name" value="PERIPLASMIC SIGNAL SENSOR AND SIGMA FACTOR ACTIVATOR FECR-RELATED"/>
    <property type="match status" value="1"/>
</dbReference>
<proteinExistence type="predicted"/>
<dbReference type="AlphaFoldDB" id="A0A9X3Z7R5"/>
<reference evidence="3" key="1">
    <citation type="submission" date="2022-08" db="EMBL/GenBank/DDBJ databases">
        <authorList>
            <person name="Vandamme P."/>
            <person name="Hettiarachchi A."/>
            <person name="Peeters C."/>
            <person name="Cnockaert M."/>
            <person name="Carlier A."/>
        </authorList>
    </citation>
    <scope>NUCLEOTIDE SEQUENCE</scope>
    <source>
        <strain evidence="3">LMG 31809</strain>
    </source>
</reference>
<comment type="caution">
    <text evidence="3">The sequence shown here is derived from an EMBL/GenBank/DDBJ whole genome shotgun (WGS) entry which is preliminary data.</text>
</comment>
<dbReference type="Pfam" id="PF04773">
    <property type="entry name" value="FecR"/>
    <property type="match status" value="1"/>
</dbReference>
<dbReference type="EMBL" id="JANWOI010000003">
    <property type="protein sequence ID" value="MDA5194431.1"/>
    <property type="molecule type" value="Genomic_DNA"/>
</dbReference>
<evidence type="ECO:0000259" key="2">
    <source>
        <dbReference type="Pfam" id="PF16220"/>
    </source>
</evidence>
<dbReference type="PIRSF" id="PIRSF018266">
    <property type="entry name" value="FecR"/>
    <property type="match status" value="1"/>
</dbReference>
<dbReference type="Gene3D" id="2.60.120.1440">
    <property type="match status" value="1"/>
</dbReference>
<dbReference type="Gene3D" id="3.55.50.30">
    <property type="match status" value="1"/>
</dbReference>